<feature type="non-terminal residue" evidence="2">
    <location>
        <position position="1"/>
    </location>
</feature>
<sequence length="421" mass="44922">TTVDDFVIPCPPPTVCLRSNRFECEFPVRTTPAPTVLPLELTNEPEVITEAWESIAVTTVLPTTEVEQHLELHTVNITQDLTDTTVIPLDTVVNTTEISPDTNTVTILGNLLNETTAGNTAVGDIGTAVTVEPVPPETYGLTTENTLTSDVFIIPLETYNINRTEKSNITTDYVTESNIVTTTEFIITNTPSTDADLLNSYIEGGQLLDIKENETIGIDKADTTVITVLPTIDDFTSVIERVVEIVSTKSEGAVLSEVTTEAVSLVNNLTSSDSTVSVTNNNTVDRPEPTFIEATTIISDTVLENTKFVDTLKIDTESLNVTSKSEVSVETVPSATTSSSALNTDSIVYTTSTLIDAATDKPSEPEVSAEFALSSTVSSTVSNVSITEASAGTGHNNGISKNDSEPLSLPPKPDRSAESIL</sequence>
<organism evidence="2">
    <name type="scientific">Pectinophora gossypiella</name>
    <name type="common">Cotton pink bollworm</name>
    <name type="synonym">Depressaria gossypiella</name>
    <dbReference type="NCBI Taxonomy" id="13191"/>
    <lineage>
        <taxon>Eukaryota</taxon>
        <taxon>Metazoa</taxon>
        <taxon>Ecdysozoa</taxon>
        <taxon>Arthropoda</taxon>
        <taxon>Hexapoda</taxon>
        <taxon>Insecta</taxon>
        <taxon>Pterygota</taxon>
        <taxon>Neoptera</taxon>
        <taxon>Endopterygota</taxon>
        <taxon>Lepidoptera</taxon>
        <taxon>Glossata</taxon>
        <taxon>Ditrysia</taxon>
        <taxon>Gelechioidea</taxon>
        <taxon>Gelechiidae</taxon>
        <taxon>Apatetrinae</taxon>
        <taxon>Pectinophora</taxon>
    </lineage>
</organism>
<dbReference type="AlphaFoldDB" id="A0A1E1WCZ8"/>
<dbReference type="EMBL" id="GDQN01006182">
    <property type="protein sequence ID" value="JAT84872.1"/>
    <property type="molecule type" value="Transcribed_RNA"/>
</dbReference>
<name>A0A1E1WCZ8_PECGO</name>
<evidence type="ECO:0000313" key="2">
    <source>
        <dbReference type="EMBL" id="JAT84872.1"/>
    </source>
</evidence>
<proteinExistence type="predicted"/>
<protein>
    <submittedName>
        <fullName evidence="2">Uncharacterized protein</fullName>
    </submittedName>
</protein>
<reference evidence="2" key="1">
    <citation type="submission" date="2015-09" db="EMBL/GenBank/DDBJ databases">
        <title>De novo assembly of Pectinophora gossypiella (Pink Bollworm) gut transcriptome.</title>
        <authorList>
            <person name="Tassone E.E."/>
        </authorList>
    </citation>
    <scope>NUCLEOTIDE SEQUENCE</scope>
</reference>
<feature type="non-terminal residue" evidence="2">
    <location>
        <position position="421"/>
    </location>
</feature>
<dbReference type="OrthoDB" id="6020543at2759"/>
<feature type="compositionally biased region" description="Polar residues" evidence="1">
    <location>
        <begin position="388"/>
        <end position="401"/>
    </location>
</feature>
<accession>A0A1E1WCZ8</accession>
<feature type="compositionally biased region" description="Basic and acidic residues" evidence="1">
    <location>
        <begin position="412"/>
        <end position="421"/>
    </location>
</feature>
<feature type="region of interest" description="Disordered" evidence="1">
    <location>
        <begin position="388"/>
        <end position="421"/>
    </location>
</feature>
<evidence type="ECO:0000256" key="1">
    <source>
        <dbReference type="SAM" id="MobiDB-lite"/>
    </source>
</evidence>
<gene>
    <name evidence="2" type="ORF">g.1046</name>
</gene>